<protein>
    <submittedName>
        <fullName evidence="3">DUF1559 domain-containing protein</fullName>
    </submittedName>
</protein>
<sequence length="328" mass="34812">MVARTSRDPSSNAGFTLVELLVVIAIIGVLIALLLPAVQQAREAARRMSCSNNLKQIGLGLHNYHDTHLAFPAGFVDNNPDHTSGSAQGADGNRNGLAWSAMILPFVEAGNLYDQVQTQTGNFGHHWMDGNHDGSVNDAIAASRIGVENYSCPSDTMDLINTKRSGYGKTNYLANSGNSAANDKKGIFWAASNTRIRDITDGTSNTMMVGESSGTKDGANQLNCGGAVCDFKAGLWIGGRFANGGTAQGWHPGIYGHDVLTFGGGSATYLIGRSTATWGHDWINSSLHPGGIQSVQCDGSVAFISENVNVNTYKWLRARADGQVLGEY</sequence>
<dbReference type="Proteomes" id="UP001139103">
    <property type="component" value="Unassembled WGS sequence"/>
</dbReference>
<keyword evidence="1" id="KW-1133">Transmembrane helix</keyword>
<gene>
    <name evidence="3" type="ORF">LOC68_08520</name>
</gene>
<dbReference type="Pfam" id="PF07963">
    <property type="entry name" value="N_methyl"/>
    <property type="match status" value="1"/>
</dbReference>
<keyword evidence="1" id="KW-0812">Transmembrane</keyword>
<comment type="caution">
    <text evidence="3">The sequence shown here is derived from an EMBL/GenBank/DDBJ whole genome shotgun (WGS) entry which is preliminary data.</text>
</comment>
<proteinExistence type="predicted"/>
<dbReference type="Gene3D" id="3.30.700.10">
    <property type="entry name" value="Glycoprotein, Type 4 Pilin"/>
    <property type="match status" value="1"/>
</dbReference>
<feature type="transmembrane region" description="Helical" evidence="1">
    <location>
        <begin position="20"/>
        <end position="38"/>
    </location>
</feature>
<feature type="domain" description="DUF1559" evidence="2">
    <location>
        <begin position="39"/>
        <end position="310"/>
    </location>
</feature>
<dbReference type="InterPro" id="IPR011453">
    <property type="entry name" value="DUF1559"/>
</dbReference>
<accession>A0A9X1SG14</accession>
<keyword evidence="4" id="KW-1185">Reference proteome</keyword>
<dbReference type="RefSeq" id="WP_230217702.1">
    <property type="nucleotide sequence ID" value="NZ_JAJKFT010000004.1"/>
</dbReference>
<dbReference type="PANTHER" id="PTHR30093:SF2">
    <property type="entry name" value="TYPE II SECRETION SYSTEM PROTEIN H"/>
    <property type="match status" value="1"/>
</dbReference>
<dbReference type="PROSITE" id="PS00409">
    <property type="entry name" value="PROKAR_NTER_METHYL"/>
    <property type="match status" value="1"/>
</dbReference>
<evidence type="ECO:0000256" key="1">
    <source>
        <dbReference type="SAM" id="Phobius"/>
    </source>
</evidence>
<evidence type="ECO:0000259" key="2">
    <source>
        <dbReference type="Pfam" id="PF07596"/>
    </source>
</evidence>
<dbReference type="EMBL" id="JAJKFT010000004">
    <property type="protein sequence ID" value="MCC9628437.1"/>
    <property type="molecule type" value="Genomic_DNA"/>
</dbReference>
<reference evidence="3" key="1">
    <citation type="submission" date="2021-11" db="EMBL/GenBank/DDBJ databases">
        <title>Genome sequence.</title>
        <authorList>
            <person name="Sun Q."/>
        </authorList>
    </citation>
    <scope>NUCLEOTIDE SEQUENCE</scope>
    <source>
        <strain evidence="3">JC732</strain>
    </source>
</reference>
<dbReference type="PANTHER" id="PTHR30093">
    <property type="entry name" value="GENERAL SECRETION PATHWAY PROTEIN G"/>
    <property type="match status" value="1"/>
</dbReference>
<evidence type="ECO:0000313" key="3">
    <source>
        <dbReference type="EMBL" id="MCC9628437.1"/>
    </source>
</evidence>
<keyword evidence="1" id="KW-0472">Membrane</keyword>
<name>A0A9X1SG14_9BACT</name>
<dbReference type="InterPro" id="IPR012902">
    <property type="entry name" value="N_methyl_site"/>
</dbReference>
<dbReference type="InterPro" id="IPR045584">
    <property type="entry name" value="Pilin-like"/>
</dbReference>
<dbReference type="AlphaFoldDB" id="A0A9X1SG14"/>
<dbReference type="Pfam" id="PF07596">
    <property type="entry name" value="SBP_bac_10"/>
    <property type="match status" value="1"/>
</dbReference>
<evidence type="ECO:0000313" key="4">
    <source>
        <dbReference type="Proteomes" id="UP001139103"/>
    </source>
</evidence>
<dbReference type="NCBIfam" id="TIGR02532">
    <property type="entry name" value="IV_pilin_GFxxxE"/>
    <property type="match status" value="1"/>
</dbReference>
<dbReference type="SUPFAM" id="SSF54523">
    <property type="entry name" value="Pili subunits"/>
    <property type="match status" value="1"/>
</dbReference>
<organism evidence="3 4">
    <name type="scientific">Blastopirellula sediminis</name>
    <dbReference type="NCBI Taxonomy" id="2894196"/>
    <lineage>
        <taxon>Bacteria</taxon>
        <taxon>Pseudomonadati</taxon>
        <taxon>Planctomycetota</taxon>
        <taxon>Planctomycetia</taxon>
        <taxon>Pirellulales</taxon>
        <taxon>Pirellulaceae</taxon>
        <taxon>Blastopirellula</taxon>
    </lineage>
</organism>